<dbReference type="GO" id="GO:0019867">
    <property type="term" value="C:outer membrane"/>
    <property type="evidence" value="ECO:0007669"/>
    <property type="project" value="InterPro"/>
</dbReference>
<dbReference type="Pfam" id="PF04355">
    <property type="entry name" value="BamE"/>
    <property type="match status" value="1"/>
</dbReference>
<dbReference type="HAMAP" id="MF_00925">
    <property type="entry name" value="OM_assembly_BamE"/>
    <property type="match status" value="1"/>
</dbReference>
<evidence type="ECO:0000256" key="1">
    <source>
        <dbReference type="ARBA" id="ARBA00022729"/>
    </source>
</evidence>
<dbReference type="PANTHER" id="PTHR37482:SF1">
    <property type="entry name" value="OUTER MEMBRANE PROTEIN ASSEMBLY FACTOR BAME"/>
    <property type="match status" value="1"/>
</dbReference>
<feature type="domain" description="Outer membrane protein assembly factor BamE" evidence="4">
    <location>
        <begin position="33"/>
        <end position="105"/>
    </location>
</feature>
<dbReference type="PANTHER" id="PTHR37482">
    <property type="entry name" value="OUTER MEMBRANE PROTEIN ASSEMBLY FACTOR BAME"/>
    <property type="match status" value="1"/>
</dbReference>
<keyword evidence="3" id="KW-0998">Cell outer membrane</keyword>
<evidence type="ECO:0000256" key="3">
    <source>
        <dbReference type="ARBA" id="ARBA00023237"/>
    </source>
</evidence>
<keyword evidence="1" id="KW-0732">Signal</keyword>
<dbReference type="InterPro" id="IPR007450">
    <property type="entry name" value="BamE_dom"/>
</dbReference>
<sequence>MRVLPIVYISALLLGGCSVSDLPIVYQPDLQQGTVIAREDVAQLRPGMSREQVRFLMGTPSIDDPFHADRWDYVYSYLPRGDGFDERSEKRLTLYFDDNGLTHAEGAYIEPGNPLNSGS</sequence>
<dbReference type="AlphaFoldDB" id="A0A5B8RDD3"/>
<keyword evidence="2" id="KW-0472">Membrane</keyword>
<dbReference type="InterPro" id="IPR026592">
    <property type="entry name" value="BamE"/>
</dbReference>
<dbReference type="GO" id="GO:0030674">
    <property type="term" value="F:protein-macromolecule adaptor activity"/>
    <property type="evidence" value="ECO:0007669"/>
    <property type="project" value="TreeGrafter"/>
</dbReference>
<evidence type="ECO:0000256" key="2">
    <source>
        <dbReference type="ARBA" id="ARBA00023136"/>
    </source>
</evidence>
<dbReference type="GO" id="GO:0051205">
    <property type="term" value="P:protein insertion into membrane"/>
    <property type="evidence" value="ECO:0007669"/>
    <property type="project" value="TreeGrafter"/>
</dbReference>
<gene>
    <name evidence="5" type="primary">bamE</name>
    <name evidence="5" type="ORF">KBTEX_02452</name>
</gene>
<proteinExistence type="inferred from homology"/>
<reference evidence="5" key="1">
    <citation type="submission" date="2019-06" db="EMBL/GenBank/DDBJ databases">
        <authorList>
            <person name="Murdoch R.W."/>
            <person name="Fathepure B."/>
        </authorList>
    </citation>
    <scope>NUCLEOTIDE SEQUENCE</scope>
</reference>
<name>A0A5B8RDD3_9ZZZZ</name>
<dbReference type="PROSITE" id="PS51257">
    <property type="entry name" value="PROKAR_LIPOPROTEIN"/>
    <property type="match status" value="1"/>
</dbReference>
<evidence type="ECO:0000259" key="4">
    <source>
        <dbReference type="Pfam" id="PF04355"/>
    </source>
</evidence>
<dbReference type="Gene3D" id="3.30.1450.10">
    <property type="match status" value="1"/>
</dbReference>
<evidence type="ECO:0000313" key="5">
    <source>
        <dbReference type="EMBL" id="QEA06123.1"/>
    </source>
</evidence>
<dbReference type="InterPro" id="IPR037873">
    <property type="entry name" value="BamE-like"/>
</dbReference>
<accession>A0A5B8RDD3</accession>
<dbReference type="EMBL" id="MN079126">
    <property type="protein sequence ID" value="QEA06123.1"/>
    <property type="molecule type" value="Genomic_DNA"/>
</dbReference>
<organism evidence="5">
    <name type="scientific">uncultured organism</name>
    <dbReference type="NCBI Taxonomy" id="155900"/>
    <lineage>
        <taxon>unclassified sequences</taxon>
        <taxon>environmental samples</taxon>
    </lineage>
</organism>
<protein>
    <submittedName>
        <fullName evidence="5">Outer membrane protein assembly factor BamE</fullName>
    </submittedName>
</protein>